<dbReference type="AlphaFoldDB" id="A0A914VSP7"/>
<organism evidence="2 3">
    <name type="scientific">Plectus sambesii</name>
    <dbReference type="NCBI Taxonomy" id="2011161"/>
    <lineage>
        <taxon>Eukaryota</taxon>
        <taxon>Metazoa</taxon>
        <taxon>Ecdysozoa</taxon>
        <taxon>Nematoda</taxon>
        <taxon>Chromadorea</taxon>
        <taxon>Plectida</taxon>
        <taxon>Plectina</taxon>
        <taxon>Plectoidea</taxon>
        <taxon>Plectidae</taxon>
        <taxon>Plectus</taxon>
    </lineage>
</organism>
<evidence type="ECO:0000313" key="2">
    <source>
        <dbReference type="Proteomes" id="UP000887566"/>
    </source>
</evidence>
<proteinExistence type="predicted"/>
<dbReference type="Proteomes" id="UP000887566">
    <property type="component" value="Unplaced"/>
</dbReference>
<evidence type="ECO:0000256" key="1">
    <source>
        <dbReference type="SAM" id="MobiDB-lite"/>
    </source>
</evidence>
<name>A0A914VSP7_9BILA</name>
<feature type="compositionally biased region" description="Basic and acidic residues" evidence="1">
    <location>
        <begin position="53"/>
        <end position="73"/>
    </location>
</feature>
<reference evidence="3" key="1">
    <citation type="submission" date="2022-11" db="UniProtKB">
        <authorList>
            <consortium name="WormBaseParasite"/>
        </authorList>
    </citation>
    <scope>IDENTIFICATION</scope>
</reference>
<dbReference type="WBParaSite" id="PSAMB.scaffold23498size426.g38922.t1">
    <property type="protein sequence ID" value="PSAMB.scaffold23498size426.g38922.t1"/>
    <property type="gene ID" value="PSAMB.scaffold23498size426.g38922"/>
</dbReference>
<sequence length="80" mass="9497">MSPTPHRSFSILQVKYHEDFEKMKGHKIQIADDPEMSRHLKNTQVISQAAYHGETERKKHQDSTRPPLEESIRRSWSFYS</sequence>
<accession>A0A914VSP7</accession>
<feature type="region of interest" description="Disordered" evidence="1">
    <location>
        <begin position="49"/>
        <end position="80"/>
    </location>
</feature>
<protein>
    <submittedName>
        <fullName evidence="3">Uncharacterized protein</fullName>
    </submittedName>
</protein>
<evidence type="ECO:0000313" key="3">
    <source>
        <dbReference type="WBParaSite" id="PSAMB.scaffold23498size426.g38922.t1"/>
    </source>
</evidence>
<keyword evidence="2" id="KW-1185">Reference proteome</keyword>